<dbReference type="AlphaFoldDB" id="A0A8J3FK18"/>
<reference evidence="1" key="2">
    <citation type="submission" date="2020-09" db="EMBL/GenBank/DDBJ databases">
        <authorList>
            <person name="Sun Q."/>
            <person name="Ohkuma M."/>
        </authorList>
    </citation>
    <scope>NUCLEOTIDE SEQUENCE</scope>
    <source>
        <strain evidence="1">JCM 3091</strain>
    </source>
</reference>
<dbReference type="EMBL" id="BMQC01000005">
    <property type="protein sequence ID" value="GGK26206.1"/>
    <property type="molecule type" value="Genomic_DNA"/>
</dbReference>
<comment type="caution">
    <text evidence="1">The sequence shown here is derived from an EMBL/GenBank/DDBJ whole genome shotgun (WGS) entry which is preliminary data.</text>
</comment>
<sequence length="97" mass="10143">MDSEYVSGVSDMVRCIDPVAGRPALADDLVEAVFASDLATGAAVTQDRYAAAVRRALQVHGGVGGCLAVMATAYGEHPECAVPRSAWARALVDRFYG</sequence>
<reference evidence="1" key="1">
    <citation type="journal article" date="2014" name="Int. J. Syst. Evol. Microbiol.">
        <title>Complete genome sequence of Corynebacterium casei LMG S-19264T (=DSM 44701T), isolated from a smear-ripened cheese.</title>
        <authorList>
            <consortium name="US DOE Joint Genome Institute (JGI-PGF)"/>
            <person name="Walter F."/>
            <person name="Albersmeier A."/>
            <person name="Kalinowski J."/>
            <person name="Ruckert C."/>
        </authorList>
    </citation>
    <scope>NUCLEOTIDE SEQUENCE</scope>
    <source>
        <strain evidence="1">JCM 3091</strain>
    </source>
</reference>
<accession>A0A8J3FK18</accession>
<organism evidence="1 2">
    <name type="scientific">Pilimelia terevasa</name>
    <dbReference type="NCBI Taxonomy" id="53372"/>
    <lineage>
        <taxon>Bacteria</taxon>
        <taxon>Bacillati</taxon>
        <taxon>Actinomycetota</taxon>
        <taxon>Actinomycetes</taxon>
        <taxon>Micromonosporales</taxon>
        <taxon>Micromonosporaceae</taxon>
        <taxon>Pilimelia</taxon>
    </lineage>
</organism>
<evidence type="ECO:0000313" key="1">
    <source>
        <dbReference type="EMBL" id="GGK26206.1"/>
    </source>
</evidence>
<dbReference type="Proteomes" id="UP000662200">
    <property type="component" value="Unassembled WGS sequence"/>
</dbReference>
<evidence type="ECO:0000313" key="2">
    <source>
        <dbReference type="Proteomes" id="UP000662200"/>
    </source>
</evidence>
<keyword evidence="2" id="KW-1185">Reference proteome</keyword>
<name>A0A8J3FK18_9ACTN</name>
<proteinExistence type="predicted"/>
<protein>
    <submittedName>
        <fullName evidence="1">Uncharacterized protein</fullName>
    </submittedName>
</protein>
<gene>
    <name evidence="1" type="ORF">GCM10010124_18580</name>
</gene>